<dbReference type="PROSITE" id="PS50850">
    <property type="entry name" value="MFS"/>
    <property type="match status" value="1"/>
</dbReference>
<keyword evidence="3" id="KW-0812">Transmembrane</keyword>
<keyword evidence="4" id="KW-1133">Transmembrane helix</keyword>
<dbReference type="Gene3D" id="1.20.1250.20">
    <property type="entry name" value="MFS general substrate transporter like domains"/>
    <property type="match status" value="1"/>
</dbReference>
<dbReference type="InterPro" id="IPR011701">
    <property type="entry name" value="MFS"/>
</dbReference>
<evidence type="ECO:0000256" key="4">
    <source>
        <dbReference type="ARBA" id="ARBA00022989"/>
    </source>
</evidence>
<evidence type="ECO:0000256" key="5">
    <source>
        <dbReference type="ARBA" id="ARBA00023136"/>
    </source>
</evidence>
<dbReference type="Pfam" id="PF07690">
    <property type="entry name" value="MFS_1"/>
    <property type="match status" value="1"/>
</dbReference>
<dbReference type="PANTHER" id="PTHR42718">
    <property type="entry name" value="MAJOR FACILITATOR SUPERFAMILY MULTIDRUG TRANSPORTER MFSC"/>
    <property type="match status" value="1"/>
</dbReference>
<dbReference type="GO" id="GO:0016020">
    <property type="term" value="C:membrane"/>
    <property type="evidence" value="ECO:0007669"/>
    <property type="project" value="UniProtKB-SubCell"/>
</dbReference>
<comment type="subcellular location">
    <subcellularLocation>
        <location evidence="1">Membrane</location>
        <topology evidence="1">Multi-pass membrane protein</topology>
    </subcellularLocation>
</comment>
<dbReference type="RefSeq" id="WP_147657598.1">
    <property type="nucleotide sequence ID" value="NZ_BMFM01000001.1"/>
</dbReference>
<evidence type="ECO:0000256" key="2">
    <source>
        <dbReference type="ARBA" id="ARBA00022448"/>
    </source>
</evidence>
<evidence type="ECO:0000256" key="3">
    <source>
        <dbReference type="ARBA" id="ARBA00022692"/>
    </source>
</evidence>
<protein>
    <submittedName>
        <fullName evidence="6">MFS transporter</fullName>
    </submittedName>
</protein>
<dbReference type="SUPFAM" id="SSF103473">
    <property type="entry name" value="MFS general substrate transporter"/>
    <property type="match status" value="1"/>
</dbReference>
<dbReference type="PANTHER" id="PTHR42718:SF9">
    <property type="entry name" value="MAJOR FACILITATOR SUPERFAMILY MULTIDRUG TRANSPORTER MFSC"/>
    <property type="match status" value="1"/>
</dbReference>
<evidence type="ECO:0000313" key="6">
    <source>
        <dbReference type="EMBL" id="QEE22110.1"/>
    </source>
</evidence>
<reference evidence="6 7" key="1">
    <citation type="journal article" date="2015" name="Int. J. Syst. Evol. Microbiol.">
        <title>Youhaiella tibetensis gen. nov., sp. nov., isolated from subsurface sediment.</title>
        <authorList>
            <person name="Wang Y.X."/>
            <person name="Huang F.Q."/>
            <person name="Nogi Y."/>
            <person name="Pang S.J."/>
            <person name="Wang P.K."/>
            <person name="Lv J."/>
        </authorList>
    </citation>
    <scope>NUCLEOTIDE SEQUENCE [LARGE SCALE GENOMIC DNA]</scope>
    <source>
        <strain evidence="7">fig4</strain>
    </source>
</reference>
<evidence type="ECO:0000256" key="1">
    <source>
        <dbReference type="ARBA" id="ARBA00004141"/>
    </source>
</evidence>
<keyword evidence="5" id="KW-0472">Membrane</keyword>
<dbReference type="EMBL" id="CP041690">
    <property type="protein sequence ID" value="QEE22110.1"/>
    <property type="molecule type" value="Genomic_DNA"/>
</dbReference>
<dbReference type="Gene3D" id="1.20.1720.10">
    <property type="entry name" value="Multidrug resistance protein D"/>
    <property type="match status" value="1"/>
</dbReference>
<keyword evidence="7" id="KW-1185">Reference proteome</keyword>
<sequence length="501" mass="51205">MTDSAPTTLQSEAPATFCPAPARIFVLAAAILASSMAFIDGSVLSIATPAIRANLGATLSDAQWISNGYMLFLASLLLIGGAAGDRFGLKRVFSAGIGVFVIASVASALAPTPQLLIAARAVQGMGAAFMVPSSLAIIAKAYPRDQRGWAIGIWASASSLTTILGPVIGGFVLTIFGEWSWRLVFAINLPLGLAALALLFWRVPDDRPTGDRRLDVLGGVLITFALGLFALGLTGDGSQSVPPLAHVLGFCGVGVALFVAFLFWETRARQPMLPLGLFRNRSFSGANALTFALYFSLAAIGFYLPMTMIAGWGVSPAVAALASLPLGIALTLLSSFTGKLADVYGPGPLIAGGATLVALAFAGLALTAPLHNVWFAVIPLNVVMGVGMGFVVSPLSTAVMTSLPDADSGIASGVNNAVARVAGLLAVALMGSVAALVFNAMMGGAVDGLSFGLPTSQALPPETEAARIAATNGAFAAVAWTTAGLSLVSAAIAWVTLERRR</sequence>
<keyword evidence="2" id="KW-0813">Transport</keyword>
<gene>
    <name evidence="6" type="ORF">FNA67_18925</name>
</gene>
<accession>A0A5B9DRQ2</accession>
<dbReference type="Proteomes" id="UP000321062">
    <property type="component" value="Chromosome"/>
</dbReference>
<dbReference type="KEGG" id="yti:FNA67_18925"/>
<proteinExistence type="predicted"/>
<dbReference type="OrthoDB" id="2414439at2"/>
<evidence type="ECO:0000313" key="7">
    <source>
        <dbReference type="Proteomes" id="UP000321062"/>
    </source>
</evidence>
<dbReference type="CDD" id="cd17321">
    <property type="entry name" value="MFS_MMR_MDR_like"/>
    <property type="match status" value="1"/>
</dbReference>
<dbReference type="GO" id="GO:0022857">
    <property type="term" value="F:transmembrane transporter activity"/>
    <property type="evidence" value="ECO:0007669"/>
    <property type="project" value="InterPro"/>
</dbReference>
<name>A0A5B9DRQ2_9HYPH</name>
<dbReference type="InterPro" id="IPR036259">
    <property type="entry name" value="MFS_trans_sf"/>
</dbReference>
<organism evidence="6 7">
    <name type="scientific">Paradevosia tibetensis</name>
    <dbReference type="NCBI Taxonomy" id="1447062"/>
    <lineage>
        <taxon>Bacteria</taxon>
        <taxon>Pseudomonadati</taxon>
        <taxon>Pseudomonadota</taxon>
        <taxon>Alphaproteobacteria</taxon>
        <taxon>Hyphomicrobiales</taxon>
        <taxon>Devosiaceae</taxon>
        <taxon>Paradevosia</taxon>
    </lineage>
</organism>
<dbReference type="AlphaFoldDB" id="A0A5B9DRQ2"/>
<dbReference type="InterPro" id="IPR020846">
    <property type="entry name" value="MFS_dom"/>
</dbReference>